<comment type="caution">
    <text evidence="2">The sequence shown here is derived from an EMBL/GenBank/DDBJ whole genome shotgun (WGS) entry which is preliminary data.</text>
</comment>
<dbReference type="InterPro" id="IPR029526">
    <property type="entry name" value="PGBD"/>
</dbReference>
<dbReference type="PANTHER" id="PTHR47272">
    <property type="entry name" value="DDE_TNP_1_7 DOMAIN-CONTAINING PROTEIN"/>
    <property type="match status" value="1"/>
</dbReference>
<organism evidence="2 3">
    <name type="scientific">Huso huso</name>
    <name type="common">Beluga</name>
    <name type="synonym">Acipenser huso</name>
    <dbReference type="NCBI Taxonomy" id="61971"/>
    <lineage>
        <taxon>Eukaryota</taxon>
        <taxon>Metazoa</taxon>
        <taxon>Chordata</taxon>
        <taxon>Craniata</taxon>
        <taxon>Vertebrata</taxon>
        <taxon>Euteleostomi</taxon>
        <taxon>Actinopterygii</taxon>
        <taxon>Chondrostei</taxon>
        <taxon>Acipenseriformes</taxon>
        <taxon>Acipenseridae</taxon>
        <taxon>Huso</taxon>
    </lineage>
</organism>
<feature type="domain" description="PiggyBac transposable element-derived protein" evidence="1">
    <location>
        <begin position="4"/>
        <end position="173"/>
    </location>
</feature>
<reference evidence="2 3" key="1">
    <citation type="submission" date="2021-05" db="EMBL/GenBank/DDBJ databases">
        <authorList>
            <person name="Zahm M."/>
            <person name="Klopp C."/>
            <person name="Cabau C."/>
            <person name="Kuhl H."/>
            <person name="Suciu R."/>
            <person name="Ciorpac M."/>
            <person name="Holostenco D."/>
            <person name="Gessner J."/>
            <person name="Wuertz S."/>
            <person name="Hohne C."/>
            <person name="Stock M."/>
            <person name="Gislard M."/>
            <person name="Lluch J."/>
            <person name="Milhes M."/>
            <person name="Lampietro C."/>
            <person name="Lopez Roques C."/>
            <person name="Donnadieu C."/>
            <person name="Du K."/>
            <person name="Schartl M."/>
            <person name="Guiguen Y."/>
        </authorList>
    </citation>
    <scope>NUCLEOTIDE SEQUENCE [LARGE SCALE GENOMIC DNA]</scope>
    <source>
        <strain evidence="2">Hh-F2</strain>
        <tissue evidence="2">Blood</tissue>
    </source>
</reference>
<protein>
    <submittedName>
        <fullName evidence="2">PiggyBac transposable element-derived protein 3-like</fullName>
    </submittedName>
</protein>
<evidence type="ECO:0000313" key="2">
    <source>
        <dbReference type="EMBL" id="KAK6488727.1"/>
    </source>
</evidence>
<evidence type="ECO:0000259" key="1">
    <source>
        <dbReference type="Pfam" id="PF13843"/>
    </source>
</evidence>
<proteinExistence type="predicted"/>
<name>A0ABR0ZV83_HUSHU</name>
<gene>
    <name evidence="2" type="ORF">HHUSO_G7623</name>
</gene>
<evidence type="ECO:0000313" key="3">
    <source>
        <dbReference type="Proteomes" id="UP001369086"/>
    </source>
</evidence>
<dbReference type="Pfam" id="PF13843">
    <property type="entry name" value="DDE_Tnp_1_7"/>
    <property type="match status" value="1"/>
</dbReference>
<dbReference type="EMBL" id="JAHFZB010000006">
    <property type="protein sequence ID" value="KAK6488727.1"/>
    <property type="molecule type" value="Genomic_DNA"/>
</dbReference>
<sequence length="301" mass="34805">MGHGAAVVLHLSQRITDPNHKLYFDNYFTTYNVIEVLTDKRIHAAGTARICCFANPPLKSDKEMSKKERGNHDQVTSRDGKLVLVKWFDNRSVLLASNFVGVGEEDEVERWDKKEKRYMKIKRPQIVKKFNEAMGGVDKLDQLISLYRTEIKSRKWTLRMITHGFDVAVVNSWLEYRRDAQHSGIPNKEVLDLLHFRMNVAECLVRLGKPQALKKRGQPSIPSTLTPLEEPPLKQGTIARRFLPKVQKDLVDHMPNFDDKKEATRCKQPFCTGKTHVFCDKCKVHLCFVPHRNCFKAAHRK</sequence>
<dbReference type="Proteomes" id="UP001369086">
    <property type="component" value="Unassembled WGS sequence"/>
</dbReference>
<accession>A0ABR0ZV83</accession>
<dbReference type="PANTHER" id="PTHR47272:SF2">
    <property type="entry name" value="PIGGYBAC TRANSPOSABLE ELEMENT-DERIVED PROTEIN 3-LIKE"/>
    <property type="match status" value="1"/>
</dbReference>
<keyword evidence="3" id="KW-1185">Reference proteome</keyword>